<dbReference type="Proteomes" id="UP000290204">
    <property type="component" value="Unassembled WGS sequence"/>
</dbReference>
<gene>
    <name evidence="1" type="ORF">ESA94_14025</name>
</gene>
<name>A0A4Q1CGI7_9BACT</name>
<reference evidence="1 2" key="1">
    <citation type="submission" date="2019-01" db="EMBL/GenBank/DDBJ databases">
        <title>Lacibacter sp. strain TTM-7.</title>
        <authorList>
            <person name="Chen W.-M."/>
        </authorList>
    </citation>
    <scope>NUCLEOTIDE SEQUENCE [LARGE SCALE GENOMIC DNA]</scope>
    <source>
        <strain evidence="1 2">TTM-7</strain>
    </source>
</reference>
<keyword evidence="2" id="KW-1185">Reference proteome</keyword>
<dbReference type="OrthoDB" id="7794186at2"/>
<dbReference type="Pfam" id="PF13585">
    <property type="entry name" value="CHU_C"/>
    <property type="match status" value="1"/>
</dbReference>
<accession>A0A4Q1CGI7</accession>
<dbReference type="InterPro" id="IPR026341">
    <property type="entry name" value="T9SS_type_B"/>
</dbReference>
<evidence type="ECO:0000313" key="2">
    <source>
        <dbReference type="Proteomes" id="UP000290204"/>
    </source>
</evidence>
<dbReference type="AlphaFoldDB" id="A0A4Q1CGI7"/>
<proteinExistence type="predicted"/>
<comment type="caution">
    <text evidence="1">The sequence shown here is derived from an EMBL/GenBank/DDBJ whole genome shotgun (WGS) entry which is preliminary data.</text>
</comment>
<protein>
    <submittedName>
        <fullName evidence="1">Gliding motility-associated C-terminal domain-containing protein</fullName>
    </submittedName>
</protein>
<organism evidence="1 2">
    <name type="scientific">Lacibacter luteus</name>
    <dbReference type="NCBI Taxonomy" id="2508719"/>
    <lineage>
        <taxon>Bacteria</taxon>
        <taxon>Pseudomonadati</taxon>
        <taxon>Bacteroidota</taxon>
        <taxon>Chitinophagia</taxon>
        <taxon>Chitinophagales</taxon>
        <taxon>Chitinophagaceae</taxon>
        <taxon>Lacibacter</taxon>
    </lineage>
</organism>
<dbReference type="EMBL" id="SDHW01000004">
    <property type="protein sequence ID" value="RXK59255.1"/>
    <property type="molecule type" value="Genomic_DNA"/>
</dbReference>
<dbReference type="NCBIfam" id="TIGR04131">
    <property type="entry name" value="Bac_Flav_CTERM"/>
    <property type="match status" value="1"/>
</dbReference>
<evidence type="ECO:0000313" key="1">
    <source>
        <dbReference type="EMBL" id="RXK59255.1"/>
    </source>
</evidence>
<sequence length="869" mass="97166">MPVGILQVMLMKSPVKSILLIFAVQLFLVNYSISQVNSRTRYTFQSPANIQLENGSSVFKQFLLQDNSTLLLLKIIGRNNTGKLTEVISLQKLDSQGNVLWQKKIEGTLTDHEASIENAILLSDESILLAGSFTNKIPSSNKTNRSKILILKISSDGITVWDKSYSLNTNPDQPNLLSGYALLEMADKSFILTATRFINDPASPISTFRLSLKFDSNGNQLWENQYRLLNIDEQGHMNPGIAEVDNNLLIYNNVSSTCTNENDPDCFNYESFAAIITLNSKTGVITSSKKINYADVPPPESLFGTKNDDHSFNTHQVYYNDTTIKLFNYLRRFTSDGNKCRIGFLLTLNKSLEVINASEVRVNNVAINPNANNYMYVSLTNNFSTDGSLQIGFSAAKAKSFLGEIIEEDSLRYYFTKINASHQLQWQKKASVFAPGSQVASAPSIFETKTCLTQIALGYVKRTEQTAGKFNVDLLRFNPMLRYNNNCFTTDTSFVEITEAPVGETDLYYNELLNSNLFLPLSASVTLAATALPDREIICGITSDCSSTKIIATDTACTNTDLFLSVKKNVNCYDPLIWIVPKQVANTVFVTDSSLQLNFQQPWKGNIYLSKPGCDSTLLDSFFLTVIEKPMQLELGNDTMLCSNLPIPIRAGSKFKSYYWNTGATDSIINVTLPGTYKVQVVDYCNNLSQDSVTVFPQDFALTINPVNTIICKGDSLLLSASPGFYDYIWTPSPFLSNSFARETVSFPPTTTTYSVRAKKFTGCELEQLITVKVDECAETVFIPNSFTPNNDGLNDEFKPIIKGNVLAYEFLIYNRFGEIVFNSTQKNKAWDGAFKNKQQPPGLYTWIIRYHFKNKKPVTKNGTITLIR</sequence>